<evidence type="ECO:0000256" key="1">
    <source>
        <dbReference type="ARBA" id="ARBA00001206"/>
    </source>
</evidence>
<evidence type="ECO:0000313" key="18">
    <source>
        <dbReference type="Proteomes" id="UP000095214"/>
    </source>
</evidence>
<dbReference type="InterPro" id="IPR027417">
    <property type="entry name" value="P-loop_NTPase"/>
</dbReference>
<dbReference type="GO" id="GO:0005524">
    <property type="term" value="F:ATP binding"/>
    <property type="evidence" value="ECO:0007669"/>
    <property type="project" value="UniProtKB-UniRule"/>
</dbReference>
<comment type="subcellular location">
    <subcellularLocation>
        <location evidence="2 14 15">Cytoplasm</location>
    </subcellularLocation>
</comment>
<dbReference type="PIRSF" id="PIRSF000545">
    <property type="entry name" value="Pantothenate_kin"/>
    <property type="match status" value="1"/>
</dbReference>
<reference evidence="17 18" key="1">
    <citation type="submission" date="2016-09" db="EMBL/GenBank/DDBJ databases">
        <title>Complete genome sequence of Actinomyces hongkongensis HKU8.</title>
        <authorList>
            <person name="Gao Y.-X."/>
            <person name="Zhou Y.-Y."/>
            <person name="Xie Y."/>
            <person name="Wang M."/>
            <person name="Wang S.-J."/>
            <person name="Shen S.-G."/>
        </authorList>
    </citation>
    <scope>NUCLEOTIDE SEQUENCE [LARGE SCALE GENOMIC DNA]</scope>
    <source>
        <strain evidence="17 18">HKU8</strain>
    </source>
</reference>
<name>A0A1D8B208_9ACTO</name>
<evidence type="ECO:0000256" key="13">
    <source>
        <dbReference type="ARBA" id="ARBA00032866"/>
    </source>
</evidence>
<evidence type="ECO:0000256" key="11">
    <source>
        <dbReference type="ARBA" id="ARBA00022840"/>
    </source>
</evidence>
<dbReference type="GO" id="GO:0005737">
    <property type="term" value="C:cytoplasm"/>
    <property type="evidence" value="ECO:0007669"/>
    <property type="project" value="UniProtKB-SubCell"/>
</dbReference>
<comment type="catalytic activity">
    <reaction evidence="1 14 15">
        <text>(R)-pantothenate + ATP = (R)-4'-phosphopantothenate + ADP + H(+)</text>
        <dbReference type="Rhea" id="RHEA:16373"/>
        <dbReference type="ChEBI" id="CHEBI:10986"/>
        <dbReference type="ChEBI" id="CHEBI:15378"/>
        <dbReference type="ChEBI" id="CHEBI:29032"/>
        <dbReference type="ChEBI" id="CHEBI:30616"/>
        <dbReference type="ChEBI" id="CHEBI:456216"/>
        <dbReference type="EC" id="2.7.1.33"/>
    </reaction>
</comment>
<proteinExistence type="inferred from homology"/>
<evidence type="ECO:0000256" key="15">
    <source>
        <dbReference type="RuleBase" id="RU003530"/>
    </source>
</evidence>
<dbReference type="HAMAP" id="MF_00215">
    <property type="entry name" value="Pantothen_kinase_1"/>
    <property type="match status" value="1"/>
</dbReference>
<evidence type="ECO:0000256" key="9">
    <source>
        <dbReference type="ARBA" id="ARBA00022741"/>
    </source>
</evidence>
<evidence type="ECO:0000256" key="6">
    <source>
        <dbReference type="ARBA" id="ARBA00015080"/>
    </source>
</evidence>
<dbReference type="OrthoDB" id="1550976at2"/>
<dbReference type="SUPFAM" id="SSF52540">
    <property type="entry name" value="P-loop containing nucleoside triphosphate hydrolases"/>
    <property type="match status" value="1"/>
</dbReference>
<evidence type="ECO:0000256" key="4">
    <source>
        <dbReference type="ARBA" id="ARBA00006087"/>
    </source>
</evidence>
<keyword evidence="8 14" id="KW-0808">Transferase</keyword>
<evidence type="ECO:0000256" key="2">
    <source>
        <dbReference type="ARBA" id="ARBA00004496"/>
    </source>
</evidence>
<sequence length="320" mass="35492">MDSLDAPSPIPASPYADFDRAAWARLADRTPLPLTQDDIDRIASLGDPIDMQEVDAIYRPLSALLHLYVDGRRRTAAERHAFLGEPAPVSTPFVIGIAGSVAVGKSTVARLLQLLLQRWDSTPRVDLITTDGFLHPNKVLEERGIIARKGFPESYDRAALIAFLSAVKAGAPSVSAPVYSHVVYDIIPGEEAVVSRPDILIVEGLNVLQPPRALPGSVSIAVSDYFDFSIYVDADESHIEQWYVDRFLKLRATAFAREDSFFRTYAGLSDAEAESTARMVWRAINLPNLRENIRPTRERAELVFTKGADHRVESLKIRKE</sequence>
<keyword evidence="7 14" id="KW-0963">Cytoplasm</keyword>
<keyword evidence="18" id="KW-1185">Reference proteome</keyword>
<dbReference type="CDD" id="cd02025">
    <property type="entry name" value="PanK"/>
    <property type="match status" value="1"/>
</dbReference>
<dbReference type="AlphaFoldDB" id="A0A1D8B208"/>
<evidence type="ECO:0000256" key="8">
    <source>
        <dbReference type="ARBA" id="ARBA00022679"/>
    </source>
</evidence>
<dbReference type="UniPathway" id="UPA00241">
    <property type="reaction ID" value="UER00352"/>
</dbReference>
<evidence type="ECO:0000259" key="16">
    <source>
        <dbReference type="Pfam" id="PF00485"/>
    </source>
</evidence>
<protein>
    <recommendedName>
        <fullName evidence="6 14">Pantothenate kinase</fullName>
        <ecNumber evidence="5 14">2.7.1.33</ecNumber>
    </recommendedName>
    <alternativeName>
        <fullName evidence="13 14">Pantothenic acid kinase</fullName>
    </alternativeName>
</protein>
<dbReference type="Gene3D" id="3.40.50.300">
    <property type="entry name" value="P-loop containing nucleotide triphosphate hydrolases"/>
    <property type="match status" value="1"/>
</dbReference>
<evidence type="ECO:0000256" key="3">
    <source>
        <dbReference type="ARBA" id="ARBA00005225"/>
    </source>
</evidence>
<dbReference type="EC" id="2.7.1.33" evidence="5 14"/>
<dbReference type="NCBIfam" id="TIGR00554">
    <property type="entry name" value="panK_bact"/>
    <property type="match status" value="1"/>
</dbReference>
<feature type="binding site" evidence="14">
    <location>
        <begin position="99"/>
        <end position="106"/>
    </location>
    <ligand>
        <name>ATP</name>
        <dbReference type="ChEBI" id="CHEBI:30616"/>
    </ligand>
</feature>
<evidence type="ECO:0000313" key="17">
    <source>
        <dbReference type="EMBL" id="AOS47179.1"/>
    </source>
</evidence>
<evidence type="ECO:0000256" key="14">
    <source>
        <dbReference type="HAMAP-Rule" id="MF_00215"/>
    </source>
</evidence>
<keyword evidence="10 14" id="KW-0418">Kinase</keyword>
<dbReference type="EMBL" id="CP017298">
    <property type="protein sequence ID" value="AOS47179.1"/>
    <property type="molecule type" value="Genomic_DNA"/>
</dbReference>
<dbReference type="STRING" id="178339.BH719_04340"/>
<evidence type="ECO:0000256" key="12">
    <source>
        <dbReference type="ARBA" id="ARBA00022993"/>
    </source>
</evidence>
<dbReference type="InterPro" id="IPR006083">
    <property type="entry name" value="PRK/URK"/>
</dbReference>
<keyword evidence="9 14" id="KW-0547">Nucleotide-binding</keyword>
<gene>
    <name evidence="14" type="primary">coaA</name>
    <name evidence="17" type="ORF">BH719_04340</name>
</gene>
<evidence type="ECO:0000256" key="5">
    <source>
        <dbReference type="ARBA" id="ARBA00012102"/>
    </source>
</evidence>
<dbReference type="Pfam" id="PF00485">
    <property type="entry name" value="PRK"/>
    <property type="match status" value="1"/>
</dbReference>
<dbReference type="InterPro" id="IPR004566">
    <property type="entry name" value="PanK"/>
</dbReference>
<evidence type="ECO:0000256" key="7">
    <source>
        <dbReference type="ARBA" id="ARBA00022490"/>
    </source>
</evidence>
<dbReference type="RefSeq" id="WP_009743547.1">
    <property type="nucleotide sequence ID" value="NZ_CP017298.1"/>
</dbReference>
<feature type="domain" description="Phosphoribulokinase/uridine kinase" evidence="16">
    <location>
        <begin position="94"/>
        <end position="236"/>
    </location>
</feature>
<dbReference type="GO" id="GO:0015937">
    <property type="term" value="P:coenzyme A biosynthetic process"/>
    <property type="evidence" value="ECO:0007669"/>
    <property type="project" value="UniProtKB-UniRule"/>
</dbReference>
<dbReference type="GO" id="GO:0004594">
    <property type="term" value="F:pantothenate kinase activity"/>
    <property type="evidence" value="ECO:0007669"/>
    <property type="project" value="UniProtKB-UniRule"/>
</dbReference>
<accession>A0A1D8B208</accession>
<dbReference type="PANTHER" id="PTHR10285">
    <property type="entry name" value="URIDINE KINASE"/>
    <property type="match status" value="1"/>
</dbReference>
<dbReference type="Proteomes" id="UP000095214">
    <property type="component" value="Chromosome"/>
</dbReference>
<evidence type="ECO:0000256" key="10">
    <source>
        <dbReference type="ARBA" id="ARBA00022777"/>
    </source>
</evidence>
<keyword evidence="12 14" id="KW-0173">Coenzyme A biosynthesis</keyword>
<comment type="similarity">
    <text evidence="4 14 15">Belongs to the prokaryotic pantothenate kinase family.</text>
</comment>
<comment type="pathway">
    <text evidence="3 14 15">Cofactor biosynthesis; coenzyme A biosynthesis; CoA from (R)-pantothenate: step 1/5.</text>
</comment>
<dbReference type="KEGG" id="phon:BH719_04340"/>
<keyword evidence="11 14" id="KW-0067">ATP-binding</keyword>
<organism evidence="17 18">
    <name type="scientific">Pauljensenia hongkongensis</name>
    <dbReference type="NCBI Taxonomy" id="178339"/>
    <lineage>
        <taxon>Bacteria</taxon>
        <taxon>Bacillati</taxon>
        <taxon>Actinomycetota</taxon>
        <taxon>Actinomycetes</taxon>
        <taxon>Actinomycetales</taxon>
        <taxon>Actinomycetaceae</taxon>
        <taxon>Pauljensenia</taxon>
    </lineage>
</organism>